<reference evidence="1" key="1">
    <citation type="submission" date="2021-01" db="EMBL/GenBank/DDBJ databases">
        <authorList>
            <person name="Corre E."/>
            <person name="Pelletier E."/>
            <person name="Niang G."/>
            <person name="Scheremetjew M."/>
            <person name="Finn R."/>
            <person name="Kale V."/>
            <person name="Holt S."/>
            <person name="Cochrane G."/>
            <person name="Meng A."/>
            <person name="Brown T."/>
            <person name="Cohen L."/>
        </authorList>
    </citation>
    <scope>NUCLEOTIDE SEQUENCE</scope>
    <source>
        <strain evidence="1">B650</strain>
    </source>
</reference>
<organism evidence="1">
    <name type="scientific">Leptocylindrus danicus</name>
    <dbReference type="NCBI Taxonomy" id="163516"/>
    <lineage>
        <taxon>Eukaryota</taxon>
        <taxon>Sar</taxon>
        <taxon>Stramenopiles</taxon>
        <taxon>Ochrophyta</taxon>
        <taxon>Bacillariophyta</taxon>
        <taxon>Coscinodiscophyceae</taxon>
        <taxon>Chaetocerotophycidae</taxon>
        <taxon>Leptocylindrales</taxon>
        <taxon>Leptocylindraceae</taxon>
        <taxon>Leptocylindrus</taxon>
    </lineage>
</organism>
<name>A0A7S2LDI9_9STRA</name>
<accession>A0A7S2LDI9</accession>
<gene>
    <name evidence="1" type="ORF">LDAN0321_LOCUS17418</name>
</gene>
<proteinExistence type="predicted"/>
<sequence>MSESKRISILQNAACDMFSCVRDTICEKHPDDDAVSITSSTCAVATGVEEHPYHLLPHNSSGKKNNVIVHNLQQHVKNHESERSLPYRVIALVLALGRRPDNKARAVMLRGIMERVKSHPEEAMMSADDDDSLSLLAEKHIMNAKFSNCLPLHILVTILFDVTVKVFQSVIQAFPAAVSLRRGPGRQTPLGILC</sequence>
<evidence type="ECO:0000313" key="1">
    <source>
        <dbReference type="EMBL" id="CAD9603282.1"/>
    </source>
</evidence>
<dbReference type="EMBL" id="HBGY01028186">
    <property type="protein sequence ID" value="CAD9603282.1"/>
    <property type="molecule type" value="Transcribed_RNA"/>
</dbReference>
<protein>
    <submittedName>
        <fullName evidence="1">Uncharacterized protein</fullName>
    </submittedName>
</protein>
<dbReference type="AlphaFoldDB" id="A0A7S2LDI9"/>